<sequence length="167" mass="19583">MRYLCIVLILLCSSLAEAKSYIKYIDDPKTVGKTRLEVLFWDIYDAELVAPKGQWSKDKPFALSLTYLRAFDGKEIASRSIDEIRDLGMEDERKLAKWFEQMQILFPDVKEGNTITGIVDDRAYSIFYFDEQRLGVVEDPEFSQWFFDIWLSEKSSEPKMRKRLLGL</sequence>
<keyword evidence="1" id="KW-0732">Signal</keyword>
<organism evidence="3 4">
    <name type="scientific">Agaribacter flavus</name>
    <dbReference type="NCBI Taxonomy" id="1902781"/>
    <lineage>
        <taxon>Bacteria</taxon>
        <taxon>Pseudomonadati</taxon>
        <taxon>Pseudomonadota</taxon>
        <taxon>Gammaproteobacteria</taxon>
        <taxon>Alteromonadales</taxon>
        <taxon>Alteromonadaceae</taxon>
        <taxon>Agaribacter</taxon>
    </lineage>
</organism>
<feature type="signal peptide" evidence="1">
    <location>
        <begin position="1"/>
        <end position="18"/>
    </location>
</feature>
<evidence type="ECO:0000313" key="3">
    <source>
        <dbReference type="EMBL" id="MFC3121020.1"/>
    </source>
</evidence>
<proteinExistence type="predicted"/>
<feature type="domain" description="Chalcone isomerase" evidence="2">
    <location>
        <begin position="62"/>
        <end position="166"/>
    </location>
</feature>
<evidence type="ECO:0000259" key="2">
    <source>
        <dbReference type="Pfam" id="PF16036"/>
    </source>
</evidence>
<accession>A0ABV7FLM3</accession>
<reference evidence="4" key="1">
    <citation type="journal article" date="2019" name="Int. J. Syst. Evol. Microbiol.">
        <title>The Global Catalogue of Microorganisms (GCM) 10K type strain sequencing project: providing services to taxonomists for standard genome sequencing and annotation.</title>
        <authorList>
            <consortium name="The Broad Institute Genomics Platform"/>
            <consortium name="The Broad Institute Genome Sequencing Center for Infectious Disease"/>
            <person name="Wu L."/>
            <person name="Ma J."/>
        </authorList>
    </citation>
    <scope>NUCLEOTIDE SEQUENCE [LARGE SCALE GENOMIC DNA]</scope>
    <source>
        <strain evidence="4">KCTC 52473</strain>
    </source>
</reference>
<name>A0ABV7FLM3_9ALTE</name>
<dbReference type="InterPro" id="IPR016087">
    <property type="entry name" value="Chalcone_isomerase"/>
</dbReference>
<gene>
    <name evidence="3" type="ORF">ACFOHL_05275</name>
</gene>
<evidence type="ECO:0000313" key="4">
    <source>
        <dbReference type="Proteomes" id="UP001595478"/>
    </source>
</evidence>
<dbReference type="EMBL" id="JBHRSW010000006">
    <property type="protein sequence ID" value="MFC3121020.1"/>
    <property type="molecule type" value="Genomic_DNA"/>
</dbReference>
<feature type="chain" id="PRO_5047459912" evidence="1">
    <location>
        <begin position="19"/>
        <end position="167"/>
    </location>
</feature>
<comment type="caution">
    <text evidence="3">The sequence shown here is derived from an EMBL/GenBank/DDBJ whole genome shotgun (WGS) entry which is preliminary data.</text>
</comment>
<dbReference type="RefSeq" id="WP_376919157.1">
    <property type="nucleotide sequence ID" value="NZ_JBHRSW010000006.1"/>
</dbReference>
<dbReference type="GO" id="GO:0016853">
    <property type="term" value="F:isomerase activity"/>
    <property type="evidence" value="ECO:0007669"/>
    <property type="project" value="UniProtKB-KW"/>
</dbReference>
<dbReference type="Pfam" id="PF16036">
    <property type="entry name" value="Chalcone_3"/>
    <property type="match status" value="1"/>
</dbReference>
<keyword evidence="3" id="KW-0413">Isomerase</keyword>
<dbReference type="Proteomes" id="UP001595478">
    <property type="component" value="Unassembled WGS sequence"/>
</dbReference>
<protein>
    <submittedName>
        <fullName evidence="3">Chalcone isomerase family protein</fullName>
    </submittedName>
</protein>
<evidence type="ECO:0000256" key="1">
    <source>
        <dbReference type="SAM" id="SignalP"/>
    </source>
</evidence>
<keyword evidence="4" id="KW-1185">Reference proteome</keyword>